<proteinExistence type="predicted"/>
<dbReference type="AlphaFoldDB" id="A0A8K0DWC8"/>
<gene>
    <name evidence="1" type="ORF">FNV43_RR22331</name>
</gene>
<organism evidence="1 2">
    <name type="scientific">Rhamnella rubrinervis</name>
    <dbReference type="NCBI Taxonomy" id="2594499"/>
    <lineage>
        <taxon>Eukaryota</taxon>
        <taxon>Viridiplantae</taxon>
        <taxon>Streptophyta</taxon>
        <taxon>Embryophyta</taxon>
        <taxon>Tracheophyta</taxon>
        <taxon>Spermatophyta</taxon>
        <taxon>Magnoliopsida</taxon>
        <taxon>eudicotyledons</taxon>
        <taxon>Gunneridae</taxon>
        <taxon>Pentapetalae</taxon>
        <taxon>rosids</taxon>
        <taxon>fabids</taxon>
        <taxon>Rosales</taxon>
        <taxon>Rhamnaceae</taxon>
        <taxon>rhamnoid group</taxon>
        <taxon>Rhamneae</taxon>
        <taxon>Rhamnella</taxon>
    </lineage>
</organism>
<evidence type="ECO:0000313" key="2">
    <source>
        <dbReference type="Proteomes" id="UP000796880"/>
    </source>
</evidence>
<comment type="caution">
    <text evidence="1">The sequence shown here is derived from an EMBL/GenBank/DDBJ whole genome shotgun (WGS) entry which is preliminary data.</text>
</comment>
<reference evidence="1" key="1">
    <citation type="submission" date="2020-03" db="EMBL/GenBank/DDBJ databases">
        <title>A high-quality chromosome-level genome assembly of a woody plant with both climbing and erect habits, Rhamnella rubrinervis.</title>
        <authorList>
            <person name="Lu Z."/>
            <person name="Yang Y."/>
            <person name="Zhu X."/>
            <person name="Sun Y."/>
        </authorList>
    </citation>
    <scope>NUCLEOTIDE SEQUENCE</scope>
    <source>
        <strain evidence="1">BYM</strain>
        <tissue evidence="1">Leaf</tissue>
    </source>
</reference>
<accession>A0A8K0DWC8</accession>
<name>A0A8K0DWC8_9ROSA</name>
<sequence>MEASCYRKLALADWHTTASFIEQLGQEIWSGSASSRSETSATTIEWAMSELLRNPKEDVQSTGMLILSSKRDSMAPPLILKELNSCEFPHLGVGVEYVGANDHLVQQMTTCIFSIALPF</sequence>
<evidence type="ECO:0000313" key="1">
    <source>
        <dbReference type="EMBL" id="KAF3435244.1"/>
    </source>
</evidence>
<dbReference type="EMBL" id="VOIH02000010">
    <property type="protein sequence ID" value="KAF3435244.1"/>
    <property type="molecule type" value="Genomic_DNA"/>
</dbReference>
<keyword evidence="2" id="KW-1185">Reference proteome</keyword>
<dbReference type="Proteomes" id="UP000796880">
    <property type="component" value="Unassembled WGS sequence"/>
</dbReference>
<protein>
    <submittedName>
        <fullName evidence="1">Uncharacterized protein</fullName>
    </submittedName>
</protein>